<dbReference type="Pfam" id="PF01478">
    <property type="entry name" value="Peptidase_A24"/>
    <property type="match status" value="1"/>
</dbReference>
<organism evidence="5 6">
    <name type="scientific">Hafnia alvei</name>
    <dbReference type="NCBI Taxonomy" id="569"/>
    <lineage>
        <taxon>Bacteria</taxon>
        <taxon>Pseudomonadati</taxon>
        <taxon>Pseudomonadota</taxon>
        <taxon>Gammaproteobacteria</taxon>
        <taxon>Enterobacterales</taxon>
        <taxon>Hafniaceae</taxon>
        <taxon>Hafnia</taxon>
    </lineage>
</organism>
<dbReference type="PANTHER" id="PTHR30487">
    <property type="entry name" value="TYPE 4 PREPILIN-LIKE PROTEINS LEADER PEPTIDE-PROCESSING ENZYME"/>
    <property type="match status" value="1"/>
</dbReference>
<evidence type="ECO:0000313" key="5">
    <source>
        <dbReference type="EMBL" id="STQ82433.1"/>
    </source>
</evidence>
<evidence type="ECO:0000259" key="4">
    <source>
        <dbReference type="Pfam" id="PF01478"/>
    </source>
</evidence>
<evidence type="ECO:0000256" key="2">
    <source>
        <dbReference type="RuleBase" id="RU003793"/>
    </source>
</evidence>
<dbReference type="Gene3D" id="1.20.120.1220">
    <property type="match status" value="1"/>
</dbReference>
<feature type="transmembrane region" description="Helical" evidence="3">
    <location>
        <begin position="180"/>
        <end position="206"/>
    </location>
</feature>
<dbReference type="InterPro" id="IPR000045">
    <property type="entry name" value="Prepilin_IV_endopep_pep"/>
</dbReference>
<name>A0A377PT04_HAFAL</name>
<dbReference type="PANTHER" id="PTHR30487:SF0">
    <property type="entry name" value="PREPILIN LEADER PEPTIDASE_N-METHYLTRANSFERASE-RELATED"/>
    <property type="match status" value="1"/>
</dbReference>
<comment type="similarity">
    <text evidence="1 2">Belongs to the peptidase A24 family.</text>
</comment>
<dbReference type="Proteomes" id="UP000254821">
    <property type="component" value="Unassembled WGS sequence"/>
</dbReference>
<keyword evidence="3" id="KW-0472">Membrane</keyword>
<feature type="domain" description="Prepilin type IV endopeptidase peptidase" evidence="4">
    <location>
        <begin position="96"/>
        <end position="204"/>
    </location>
</feature>
<evidence type="ECO:0000256" key="1">
    <source>
        <dbReference type="ARBA" id="ARBA00005801"/>
    </source>
</evidence>
<dbReference type="GO" id="GO:0006465">
    <property type="term" value="P:signal peptide processing"/>
    <property type="evidence" value="ECO:0007669"/>
    <property type="project" value="TreeGrafter"/>
</dbReference>
<proteinExistence type="inferred from homology"/>
<keyword evidence="3" id="KW-1133">Transmembrane helix</keyword>
<dbReference type="AlphaFoldDB" id="A0A377PT04"/>
<dbReference type="InterPro" id="IPR050882">
    <property type="entry name" value="Prepilin_peptidase/N-MTase"/>
</dbReference>
<evidence type="ECO:0000256" key="3">
    <source>
        <dbReference type="SAM" id="Phobius"/>
    </source>
</evidence>
<accession>A0A377PT04</accession>
<reference evidence="5 6" key="1">
    <citation type="submission" date="2018-06" db="EMBL/GenBank/DDBJ databases">
        <authorList>
            <consortium name="Pathogen Informatics"/>
            <person name="Doyle S."/>
        </authorList>
    </citation>
    <scope>NUCLEOTIDE SEQUENCE [LARGE SCALE GENOMIC DNA]</scope>
    <source>
        <strain evidence="5 6">NCTC8105</strain>
    </source>
</reference>
<dbReference type="GO" id="GO:0004190">
    <property type="term" value="F:aspartic-type endopeptidase activity"/>
    <property type="evidence" value="ECO:0007669"/>
    <property type="project" value="InterPro"/>
</dbReference>
<sequence>MELLTDIYSCVISDSGKRVALCIVFAVCSGCAAYIARQAIPRQILSPAPTALLTLGTPSFSSIYRGSLKAQIGYGLFFLAISFWPHISLSIVPIVWLISWFLITLSLLDFQHYLLPDVLTLPLLWLGLCFNAYTNATPIEHAVAGAVAGYIFIWFLGWITKHLAGKMGIGLGDAKLLAALGAWAGYENLALISASASFGGIVWWGVRKFCSLKKNHPLPFGPCLAIAGWVVIFDILQSWKLSFFFKPELIGNFGFPDVG</sequence>
<dbReference type="InterPro" id="IPR014032">
    <property type="entry name" value="Peptidase_A24A_bac"/>
</dbReference>
<dbReference type="EMBL" id="UGHP01000001">
    <property type="protein sequence ID" value="STQ82433.1"/>
    <property type="molecule type" value="Genomic_DNA"/>
</dbReference>
<dbReference type="PRINTS" id="PR00864">
    <property type="entry name" value="PREPILNPTASE"/>
</dbReference>
<feature type="transmembrane region" description="Helical" evidence="3">
    <location>
        <begin position="74"/>
        <end position="98"/>
    </location>
</feature>
<evidence type="ECO:0000313" key="6">
    <source>
        <dbReference type="Proteomes" id="UP000254821"/>
    </source>
</evidence>
<feature type="transmembrane region" description="Helical" evidence="3">
    <location>
        <begin position="218"/>
        <end position="239"/>
    </location>
</feature>
<keyword evidence="3" id="KW-0812">Transmembrane</keyword>
<dbReference type="GO" id="GO:0005886">
    <property type="term" value="C:plasma membrane"/>
    <property type="evidence" value="ECO:0007669"/>
    <property type="project" value="TreeGrafter"/>
</dbReference>
<feature type="transmembrane region" description="Helical" evidence="3">
    <location>
        <begin position="18"/>
        <end position="36"/>
    </location>
</feature>
<feature type="transmembrane region" description="Helical" evidence="3">
    <location>
        <begin position="142"/>
        <end position="160"/>
    </location>
</feature>
<feature type="transmembrane region" description="Helical" evidence="3">
    <location>
        <begin position="110"/>
        <end position="130"/>
    </location>
</feature>
<protein>
    <submittedName>
        <fullName evidence="5">Pectic enzymes secretion protein outO</fullName>
    </submittedName>
</protein>
<gene>
    <name evidence="5" type="primary">outO</name>
    <name evidence="5" type="ORF">NCTC8105_04649</name>
</gene>